<evidence type="ECO:0000259" key="2">
    <source>
        <dbReference type="Pfam" id="PF02738"/>
    </source>
</evidence>
<feature type="non-terminal residue" evidence="4">
    <location>
        <position position="491"/>
    </location>
</feature>
<dbReference type="InterPro" id="IPR008274">
    <property type="entry name" value="AldOxase/xan_DH_MoCoBD1"/>
</dbReference>
<dbReference type="InterPro" id="IPR046867">
    <property type="entry name" value="AldOxase/xan_DH_MoCoBD2"/>
</dbReference>
<feature type="non-terminal residue" evidence="4">
    <location>
        <position position="1"/>
    </location>
</feature>
<gene>
    <name evidence="4" type="ORF">S03H2_10897</name>
</gene>
<dbReference type="GO" id="GO:0016491">
    <property type="term" value="F:oxidoreductase activity"/>
    <property type="evidence" value="ECO:0007669"/>
    <property type="project" value="InterPro"/>
</dbReference>
<feature type="domain" description="Aldehyde oxidase/xanthine dehydrogenase second molybdopterin binding" evidence="3">
    <location>
        <begin position="243"/>
        <end position="489"/>
    </location>
</feature>
<comment type="caution">
    <text evidence="4">The sequence shown here is derived from an EMBL/GenBank/DDBJ whole genome shotgun (WGS) entry which is preliminary data.</text>
</comment>
<name>X1G0V8_9ZZZZ</name>
<organism evidence="4">
    <name type="scientific">marine sediment metagenome</name>
    <dbReference type="NCBI Taxonomy" id="412755"/>
    <lineage>
        <taxon>unclassified sequences</taxon>
        <taxon>metagenomes</taxon>
        <taxon>ecological metagenomes</taxon>
    </lineage>
</organism>
<dbReference type="AlphaFoldDB" id="X1G0V8"/>
<protein>
    <submittedName>
        <fullName evidence="4">Uncharacterized protein</fullName>
    </submittedName>
</protein>
<sequence>AFLEPESGLGFPSPDGGVTLKLGTQCAFDDRAQLARILALPEDKVRVVQLPVGGAFGGKQDILIYQYLALGAILSQRPTKITLTREESLRTHVKRHPAQIHMRLGADSSGRLLALQAGITLDAGAYASLTTDVLENALVFGGGPYHIPNVDLEGWAWYTNTVPSGAMRGFGANQVAFALECTLDEIARRLEIDPFDIRELDALDVGLPTVAGHILEEGVVGIKPTIVAAREELGRLVVPAASDGRKIGIGVACGVKNIGFGHGLSESAGAIAELHPSGRVAIRMSQHEYGQGAMVGLARLASRELGIPIHRISVLGPDTAETPPTGPTTASRQTFLSGNAVLEACTELKAIVFGHAAEELDAPPSRVVFRGDELVDRDSGRSIRISDVGSGVVVERRYEADDTTPLPEPRGRRPDPEPPGSQPTHWGYAYATQAAVVEVDEATGRVRVLKVISAHDLGHVISQGAAEGQVQSGVMQGLGYALSEQFQVEQG</sequence>
<dbReference type="PANTHER" id="PTHR11908">
    <property type="entry name" value="XANTHINE DEHYDROGENASE"/>
    <property type="match status" value="1"/>
</dbReference>
<proteinExistence type="predicted"/>
<dbReference type="Pfam" id="PF20256">
    <property type="entry name" value="MoCoBD_2"/>
    <property type="match status" value="1"/>
</dbReference>
<dbReference type="Pfam" id="PF02738">
    <property type="entry name" value="MoCoBD_1"/>
    <property type="match status" value="1"/>
</dbReference>
<accession>X1G0V8</accession>
<dbReference type="GO" id="GO:0005506">
    <property type="term" value="F:iron ion binding"/>
    <property type="evidence" value="ECO:0007669"/>
    <property type="project" value="InterPro"/>
</dbReference>
<reference evidence="4" key="1">
    <citation type="journal article" date="2014" name="Front. Microbiol.">
        <title>High frequency of phylogenetically diverse reductive dehalogenase-homologous genes in deep subseafloor sedimentary metagenomes.</title>
        <authorList>
            <person name="Kawai M."/>
            <person name="Futagami T."/>
            <person name="Toyoda A."/>
            <person name="Takaki Y."/>
            <person name="Nishi S."/>
            <person name="Hori S."/>
            <person name="Arai W."/>
            <person name="Tsubouchi T."/>
            <person name="Morono Y."/>
            <person name="Uchiyama I."/>
            <person name="Ito T."/>
            <person name="Fujiyama A."/>
            <person name="Inagaki F."/>
            <person name="Takami H."/>
        </authorList>
    </citation>
    <scope>NUCLEOTIDE SEQUENCE</scope>
    <source>
        <strain evidence="4">Expedition CK06-06</strain>
    </source>
</reference>
<dbReference type="EMBL" id="BARU01005581">
    <property type="protein sequence ID" value="GAH38445.1"/>
    <property type="molecule type" value="Genomic_DNA"/>
</dbReference>
<dbReference type="Gene3D" id="3.30.365.10">
    <property type="entry name" value="Aldehyde oxidase/xanthine dehydrogenase, molybdopterin binding domain"/>
    <property type="match status" value="4"/>
</dbReference>
<dbReference type="InterPro" id="IPR016208">
    <property type="entry name" value="Ald_Oxase/xanthine_DH-like"/>
</dbReference>
<dbReference type="InterPro" id="IPR037165">
    <property type="entry name" value="AldOxase/xan_DH_Mopterin-bd_sf"/>
</dbReference>
<evidence type="ECO:0000259" key="3">
    <source>
        <dbReference type="Pfam" id="PF20256"/>
    </source>
</evidence>
<dbReference type="SUPFAM" id="SSF56003">
    <property type="entry name" value="Molybdenum cofactor-binding domain"/>
    <property type="match status" value="1"/>
</dbReference>
<dbReference type="PANTHER" id="PTHR11908:SF157">
    <property type="entry name" value="XANTHINE DEHYDROGENASE SUBUNIT D-RELATED"/>
    <property type="match status" value="1"/>
</dbReference>
<evidence type="ECO:0000313" key="4">
    <source>
        <dbReference type="EMBL" id="GAH38445.1"/>
    </source>
</evidence>
<feature type="region of interest" description="Disordered" evidence="1">
    <location>
        <begin position="396"/>
        <end position="426"/>
    </location>
</feature>
<evidence type="ECO:0000256" key="1">
    <source>
        <dbReference type="SAM" id="MobiDB-lite"/>
    </source>
</evidence>
<feature type="domain" description="Aldehyde oxidase/xanthine dehydrogenase first molybdopterin binding" evidence="2">
    <location>
        <begin position="2"/>
        <end position="199"/>
    </location>
</feature>